<keyword evidence="10" id="KW-1208">Phospholipid metabolism</keyword>
<evidence type="ECO:0000256" key="9">
    <source>
        <dbReference type="ARBA" id="ARBA00023209"/>
    </source>
</evidence>
<evidence type="ECO:0000256" key="3">
    <source>
        <dbReference type="ARBA" id="ARBA00022516"/>
    </source>
</evidence>
<dbReference type="InterPro" id="IPR048254">
    <property type="entry name" value="CDP_ALCOHOL_P_TRANSF_CS"/>
</dbReference>
<keyword evidence="8 12" id="KW-0472">Membrane</keyword>
<keyword evidence="14" id="KW-1185">Reference proteome</keyword>
<dbReference type="PIRSF" id="PIRSF000847">
    <property type="entry name" value="Phos_ph_gly_syn"/>
    <property type="match status" value="1"/>
</dbReference>
<feature type="transmembrane region" description="Helical" evidence="12">
    <location>
        <begin position="135"/>
        <end position="156"/>
    </location>
</feature>
<sequence>MSRPIMEHFSRGKYSPDARDVIWTIPNIISMLRILSIPVIAYLVAHRHLILALAVLLISAVSDGADGIIARRFNQVSKLGQILDPIADRLLILCSILALTIANILPWWLLILVGLRDVLMGILVLLLAQHDYGPLPVHFAGKTGTAVLMLAIPALILADAWHSPFFKILHLVALAAVIWGVALYWLAGLVYAHQGISLLQQDHDHD</sequence>
<evidence type="ECO:0000256" key="6">
    <source>
        <dbReference type="ARBA" id="ARBA00022989"/>
    </source>
</evidence>
<dbReference type="PROSITE" id="PS00379">
    <property type="entry name" value="CDP_ALCOHOL_P_TRANSF"/>
    <property type="match status" value="1"/>
</dbReference>
<dbReference type="UniPathway" id="UPA00085"/>
<evidence type="ECO:0000313" key="13">
    <source>
        <dbReference type="EMBL" id="OZG49915.1"/>
    </source>
</evidence>
<keyword evidence="7" id="KW-0443">Lipid metabolism</keyword>
<evidence type="ECO:0000256" key="10">
    <source>
        <dbReference type="ARBA" id="ARBA00023264"/>
    </source>
</evidence>
<feature type="transmembrane region" description="Helical" evidence="12">
    <location>
        <begin position="90"/>
        <end position="115"/>
    </location>
</feature>
<keyword evidence="5 12" id="KW-0812">Transmembrane</keyword>
<feature type="transmembrane region" description="Helical" evidence="12">
    <location>
        <begin position="21"/>
        <end position="43"/>
    </location>
</feature>
<dbReference type="AlphaFoldDB" id="A0A261ESW3"/>
<name>A0A261ESW3_9BIFI</name>
<keyword evidence="3" id="KW-0444">Lipid biosynthesis</keyword>
<dbReference type="Gene3D" id="1.20.120.1760">
    <property type="match status" value="1"/>
</dbReference>
<dbReference type="InterPro" id="IPR050324">
    <property type="entry name" value="CDP-alcohol_PTase-I"/>
</dbReference>
<dbReference type="GO" id="GO:0016020">
    <property type="term" value="C:membrane"/>
    <property type="evidence" value="ECO:0007669"/>
    <property type="project" value="UniProtKB-SubCell"/>
</dbReference>
<organism evidence="13 14">
    <name type="scientific">Bombiscardovia coagulans</name>
    <dbReference type="NCBI Taxonomy" id="686666"/>
    <lineage>
        <taxon>Bacteria</taxon>
        <taxon>Bacillati</taxon>
        <taxon>Actinomycetota</taxon>
        <taxon>Actinomycetes</taxon>
        <taxon>Bifidobacteriales</taxon>
        <taxon>Bifidobacteriaceae</taxon>
        <taxon>Bombiscardovia</taxon>
    </lineage>
</organism>
<dbReference type="GO" id="GO:0008444">
    <property type="term" value="F:CDP-diacylglycerol-glycerol-3-phosphate 3-phosphatidyltransferase activity"/>
    <property type="evidence" value="ECO:0007669"/>
    <property type="project" value="InterPro"/>
</dbReference>
<proteinExistence type="inferred from homology"/>
<dbReference type="GO" id="GO:0046474">
    <property type="term" value="P:glycerophospholipid biosynthetic process"/>
    <property type="evidence" value="ECO:0007669"/>
    <property type="project" value="TreeGrafter"/>
</dbReference>
<protein>
    <submittedName>
        <fullName evidence="13">CDP-diacylglycerol--glycerol-3-phosphate 3-phosphatidyltransferase</fullName>
    </submittedName>
</protein>
<keyword evidence="4 11" id="KW-0808">Transferase</keyword>
<evidence type="ECO:0000256" key="2">
    <source>
        <dbReference type="ARBA" id="ARBA00010441"/>
    </source>
</evidence>
<dbReference type="Pfam" id="PF01066">
    <property type="entry name" value="CDP-OH_P_transf"/>
    <property type="match status" value="1"/>
</dbReference>
<dbReference type="PANTHER" id="PTHR14269">
    <property type="entry name" value="CDP-DIACYLGLYCEROL--GLYCEROL-3-PHOSPHATE 3-PHOSPHATIDYLTRANSFERASE-RELATED"/>
    <property type="match status" value="1"/>
</dbReference>
<dbReference type="InterPro" id="IPR043130">
    <property type="entry name" value="CDP-OH_PTrfase_TM_dom"/>
</dbReference>
<evidence type="ECO:0000256" key="8">
    <source>
        <dbReference type="ARBA" id="ARBA00023136"/>
    </source>
</evidence>
<dbReference type="InterPro" id="IPR004570">
    <property type="entry name" value="Phosphatidylglycerol_P_synth"/>
</dbReference>
<evidence type="ECO:0000256" key="11">
    <source>
        <dbReference type="RuleBase" id="RU003750"/>
    </source>
</evidence>
<feature type="transmembrane region" description="Helical" evidence="12">
    <location>
        <begin position="168"/>
        <end position="187"/>
    </location>
</feature>
<keyword evidence="6 12" id="KW-1133">Transmembrane helix</keyword>
<feature type="transmembrane region" description="Helical" evidence="12">
    <location>
        <begin position="49"/>
        <end position="69"/>
    </location>
</feature>
<reference evidence="13 14" key="1">
    <citation type="journal article" date="2017" name="BMC Genomics">
        <title>Comparative genomic and phylogenomic analyses of the Bifidobacteriaceae family.</title>
        <authorList>
            <person name="Lugli G.A."/>
            <person name="Milani C."/>
            <person name="Turroni F."/>
            <person name="Duranti S."/>
            <person name="Mancabelli L."/>
            <person name="Mangifesta M."/>
            <person name="Ferrario C."/>
            <person name="Modesto M."/>
            <person name="Mattarelli P."/>
            <person name="Jiri K."/>
            <person name="van Sinderen D."/>
            <person name="Ventura M."/>
        </authorList>
    </citation>
    <scope>NUCLEOTIDE SEQUENCE [LARGE SCALE GENOMIC DNA]</scope>
    <source>
        <strain evidence="13 14">DSM 22924</strain>
    </source>
</reference>
<evidence type="ECO:0000256" key="4">
    <source>
        <dbReference type="ARBA" id="ARBA00022679"/>
    </source>
</evidence>
<dbReference type="PANTHER" id="PTHR14269:SF62">
    <property type="entry name" value="CDP-DIACYLGLYCEROL--GLYCEROL-3-PHOSPHATE 3-PHOSPHATIDYLTRANSFERASE 1, CHLOROPLASTIC"/>
    <property type="match status" value="1"/>
</dbReference>
<dbReference type="OrthoDB" id="9796672at2"/>
<evidence type="ECO:0000256" key="12">
    <source>
        <dbReference type="SAM" id="Phobius"/>
    </source>
</evidence>
<dbReference type="InterPro" id="IPR000462">
    <property type="entry name" value="CDP-OH_P_trans"/>
</dbReference>
<evidence type="ECO:0000256" key="7">
    <source>
        <dbReference type="ARBA" id="ARBA00023098"/>
    </source>
</evidence>
<dbReference type="EMBL" id="MWWS01000004">
    <property type="protein sequence ID" value="OZG49915.1"/>
    <property type="molecule type" value="Genomic_DNA"/>
</dbReference>
<accession>A0A261ESW3</accession>
<comment type="similarity">
    <text evidence="2 11">Belongs to the CDP-alcohol phosphatidyltransferase class-I family.</text>
</comment>
<evidence type="ECO:0000313" key="14">
    <source>
        <dbReference type="Proteomes" id="UP000216004"/>
    </source>
</evidence>
<comment type="caution">
    <text evidence="13">The sequence shown here is derived from an EMBL/GenBank/DDBJ whole genome shotgun (WGS) entry which is preliminary data.</text>
</comment>
<gene>
    <name evidence="13" type="ORF">BOCO_0432</name>
</gene>
<evidence type="ECO:0000256" key="5">
    <source>
        <dbReference type="ARBA" id="ARBA00022692"/>
    </source>
</evidence>
<keyword evidence="9" id="KW-0594">Phospholipid biosynthesis</keyword>
<evidence type="ECO:0000256" key="1">
    <source>
        <dbReference type="ARBA" id="ARBA00004141"/>
    </source>
</evidence>
<comment type="subcellular location">
    <subcellularLocation>
        <location evidence="1">Membrane</location>
        <topology evidence="1">Multi-pass membrane protein</topology>
    </subcellularLocation>
</comment>
<dbReference type="Proteomes" id="UP000216004">
    <property type="component" value="Unassembled WGS sequence"/>
</dbReference>
<dbReference type="RefSeq" id="WP_094722474.1">
    <property type="nucleotide sequence ID" value="NZ_MWWS01000004.1"/>
</dbReference>